<dbReference type="Pfam" id="PF12520">
    <property type="entry name" value="DUF3723"/>
    <property type="match status" value="1"/>
</dbReference>
<evidence type="ECO:0000313" key="2">
    <source>
        <dbReference type="EMBL" id="KAJ6038153.1"/>
    </source>
</evidence>
<evidence type="ECO:0000256" key="1">
    <source>
        <dbReference type="SAM" id="MobiDB-lite"/>
    </source>
</evidence>
<proteinExistence type="predicted"/>
<protein>
    <submittedName>
        <fullName evidence="2">Uncharacterized protein</fullName>
    </submittedName>
</protein>
<organism evidence="2 3">
    <name type="scientific">Penicillium canescens</name>
    <dbReference type="NCBI Taxonomy" id="5083"/>
    <lineage>
        <taxon>Eukaryota</taxon>
        <taxon>Fungi</taxon>
        <taxon>Dikarya</taxon>
        <taxon>Ascomycota</taxon>
        <taxon>Pezizomycotina</taxon>
        <taxon>Eurotiomycetes</taxon>
        <taxon>Eurotiomycetidae</taxon>
        <taxon>Eurotiales</taxon>
        <taxon>Aspergillaceae</taxon>
        <taxon>Penicillium</taxon>
    </lineage>
</organism>
<comment type="caution">
    <text evidence="2">The sequence shown here is derived from an EMBL/GenBank/DDBJ whole genome shotgun (WGS) entry which is preliminary data.</text>
</comment>
<reference evidence="2" key="1">
    <citation type="journal article" date="2023" name="IMA Fungus">
        <title>Comparative genomic study of the Penicillium genus elucidates a diverse pangenome and 15 lateral gene transfer events.</title>
        <authorList>
            <person name="Petersen C."/>
            <person name="Sorensen T."/>
            <person name="Nielsen M.R."/>
            <person name="Sondergaard T.E."/>
            <person name="Sorensen J.L."/>
            <person name="Fitzpatrick D.A."/>
            <person name="Frisvad J.C."/>
            <person name="Nielsen K.L."/>
        </authorList>
    </citation>
    <scope>NUCLEOTIDE SEQUENCE</scope>
    <source>
        <strain evidence="2">IBT 15450</strain>
    </source>
</reference>
<sequence>MFEIEGCGNLEPEHRVAAIIEQDVLRKALTKSNLTREDLLDPTNQPNLILEGEDLITCVYGKHRLKAGERFGETIWLVDLYRDDISIEALAQLREESTESIKFTVGEIYRTLRSYQISQNAAQEQKWWARLGSEDCRKQVRRLQRDTHRRDILDMLLPYVGLWKPLRSSQITRMLGLKCPEILLHYLRKIYEMWKAVVNPQWGSVVDSDSVLQIEGLMPNISLADRRRVTDLMDSKRIFPLITIPEDREKVKTHLLQTPGRIISLNTLLQDTLFLEEPAKALHRLCPPKFKGSFKKAMLSQWNLIGAAGILEIQTAEHKFTKMKQTEHSFSISMMQLWLFACRHFVHQRSRARKNRHHFEWPTKDVSLSRLATLASRLGFKSEQISLLQNNNLGQLMAQGFFKSLCREEFYEYKEYKVQSMSNKLQSFLQNLPRYVEEEDATAQFTTNDPELEASHRFNSPTRDEYDRQRKHMFANQLFGRDQPQSQYVTSLGVTKDIIGCFFGKTLFQQLWEQNSLQSSYSPESMEVDTAGSAEERPAVHPLNSPPVEVLQSSMHSPPVEVPQSSVNSGLDVIKDDDRTLELDNHPSGTPDRDAPPLAAGFEETSQQMEIKNYLSTNRTVSEMLSEWYQSRQELILVYLFESRIYYKFFLAGGSNLRANLRDLARKHVLMVANEHELVNPDMNEVYEAALKHRLVLVAKKDNPSHERELEGTISLDKLREYFLNYDIHTGKRKADSTANRSGKRHKDGHLSIDYEEEL</sequence>
<feature type="region of interest" description="Disordered" evidence="1">
    <location>
        <begin position="580"/>
        <end position="599"/>
    </location>
</feature>
<dbReference type="EMBL" id="JAQJZL010000009">
    <property type="protein sequence ID" value="KAJ6038153.1"/>
    <property type="molecule type" value="Genomic_DNA"/>
</dbReference>
<feature type="region of interest" description="Disordered" evidence="1">
    <location>
        <begin position="523"/>
        <end position="546"/>
    </location>
</feature>
<dbReference type="AlphaFoldDB" id="A0AAD6I974"/>
<dbReference type="Proteomes" id="UP001219568">
    <property type="component" value="Unassembled WGS sequence"/>
</dbReference>
<evidence type="ECO:0000313" key="3">
    <source>
        <dbReference type="Proteomes" id="UP001219568"/>
    </source>
</evidence>
<feature type="region of interest" description="Disordered" evidence="1">
    <location>
        <begin position="734"/>
        <end position="759"/>
    </location>
</feature>
<feature type="compositionally biased region" description="Basic and acidic residues" evidence="1">
    <location>
        <begin position="580"/>
        <end position="595"/>
    </location>
</feature>
<name>A0AAD6I974_PENCN</name>
<reference evidence="2" key="2">
    <citation type="submission" date="2023-01" db="EMBL/GenBank/DDBJ databases">
        <authorList>
            <person name="Petersen C."/>
        </authorList>
    </citation>
    <scope>NUCLEOTIDE SEQUENCE</scope>
    <source>
        <strain evidence="2">IBT 15450</strain>
    </source>
</reference>
<keyword evidence="3" id="KW-1185">Reference proteome</keyword>
<gene>
    <name evidence="2" type="ORF">N7460_007924</name>
</gene>
<dbReference type="InterPro" id="IPR022198">
    <property type="entry name" value="DUF3723"/>
</dbReference>
<accession>A0AAD6I974</accession>